<protein>
    <submittedName>
        <fullName evidence="1">Uncharacterized protein</fullName>
    </submittedName>
</protein>
<evidence type="ECO:0000313" key="1">
    <source>
        <dbReference type="EMBL" id="VVE54920.1"/>
    </source>
</evidence>
<organism evidence="1 2">
    <name type="scientific">Pandoraea pneumonica</name>
    <dbReference type="NCBI Taxonomy" id="2508299"/>
    <lineage>
        <taxon>Bacteria</taxon>
        <taxon>Pseudomonadati</taxon>
        <taxon>Pseudomonadota</taxon>
        <taxon>Betaproteobacteria</taxon>
        <taxon>Burkholderiales</taxon>
        <taxon>Burkholderiaceae</taxon>
        <taxon>Pandoraea</taxon>
    </lineage>
</organism>
<dbReference type="AlphaFoldDB" id="A0A5E4Z3K9"/>
<evidence type="ECO:0000313" key="2">
    <source>
        <dbReference type="Proteomes" id="UP000366945"/>
    </source>
</evidence>
<sequence length="127" mass="14314">MLSLALLLCAGDENPAVALRCKQNERWRVNVEGSFAGLVVRVELHRPSPVSDVTVRDGVGATVELLPKKYTLRVTPDDEPVEICLLRRTEHSPSRIVPPQLTRRRARRPTLEPVMPFVWLQCCIPPL</sequence>
<accession>A0A5E4Z3K9</accession>
<reference evidence="1 2" key="1">
    <citation type="submission" date="2019-08" db="EMBL/GenBank/DDBJ databases">
        <authorList>
            <person name="Peeters C."/>
        </authorList>
    </citation>
    <scope>NUCLEOTIDE SEQUENCE [LARGE SCALE GENOMIC DNA]</scope>
    <source>
        <strain evidence="1 2">LMG 31114</strain>
    </source>
</reference>
<name>A0A5E4Z3K9_9BURK</name>
<gene>
    <name evidence="1" type="ORF">PPN31114_04968</name>
</gene>
<proteinExistence type="predicted"/>
<dbReference type="Proteomes" id="UP000366945">
    <property type="component" value="Unassembled WGS sequence"/>
</dbReference>
<keyword evidence="2" id="KW-1185">Reference proteome</keyword>
<dbReference type="EMBL" id="CABPSK010000006">
    <property type="protein sequence ID" value="VVE54920.1"/>
    <property type="molecule type" value="Genomic_DNA"/>
</dbReference>